<comment type="caution">
    <text evidence="5">The sequence shown here is derived from an EMBL/GenBank/DDBJ whole genome shotgun (WGS) entry which is preliminary data.</text>
</comment>
<name>A0AA38IPI7_9CUCU</name>
<dbReference type="InterPro" id="IPR035940">
    <property type="entry name" value="CAP_sf"/>
</dbReference>
<organism evidence="5 6">
    <name type="scientific">Zophobas morio</name>
    <dbReference type="NCBI Taxonomy" id="2755281"/>
    <lineage>
        <taxon>Eukaryota</taxon>
        <taxon>Metazoa</taxon>
        <taxon>Ecdysozoa</taxon>
        <taxon>Arthropoda</taxon>
        <taxon>Hexapoda</taxon>
        <taxon>Insecta</taxon>
        <taxon>Pterygota</taxon>
        <taxon>Neoptera</taxon>
        <taxon>Endopterygota</taxon>
        <taxon>Coleoptera</taxon>
        <taxon>Polyphaga</taxon>
        <taxon>Cucujiformia</taxon>
        <taxon>Tenebrionidae</taxon>
        <taxon>Zophobas</taxon>
    </lineage>
</organism>
<feature type="chain" id="PRO_5041441812" description="SCP domain-containing protein" evidence="3">
    <location>
        <begin position="19"/>
        <end position="285"/>
    </location>
</feature>
<keyword evidence="3" id="KW-0732">Signal</keyword>
<sequence>MTFSVLILFLLKFYIVSSFDPSSVNYCDHSCNGEKHTACECKVQPPRELNLRDMDAFRQKIIDIHNEYRNKVASGQEEEEINEFVKPASNMRVMNYDLELEYIATCLAGKFKEHHDQCRNKHKGDQVGQNLAGSSVRNEDLGKMIASWYDEINAVDSEATLESFASTKIARFTQMVWANADLVGCARVWNPQARSLRWSYSLICNYGSTSGAGSNLIGQSVYIKGDACSDCPSGFKCETGKYPALCGNPLTAHSMRALAIESGQPNQISISPFVIAAFLVMMLFF</sequence>
<dbReference type="CDD" id="cd05380">
    <property type="entry name" value="CAP_euk"/>
    <property type="match status" value="1"/>
</dbReference>
<accession>A0AA38IPI7</accession>
<protein>
    <recommendedName>
        <fullName evidence="4">SCP domain-containing protein</fullName>
    </recommendedName>
</protein>
<evidence type="ECO:0000256" key="3">
    <source>
        <dbReference type="SAM" id="SignalP"/>
    </source>
</evidence>
<dbReference type="Pfam" id="PF00188">
    <property type="entry name" value="CAP"/>
    <property type="match status" value="1"/>
</dbReference>
<keyword evidence="2" id="KW-0964">Secreted</keyword>
<dbReference type="InterPro" id="IPR002413">
    <property type="entry name" value="V5_allergen-like"/>
</dbReference>
<dbReference type="SMART" id="SM00198">
    <property type="entry name" value="SCP"/>
    <property type="match status" value="1"/>
</dbReference>
<gene>
    <name evidence="5" type="ORF">Zmor_005198</name>
</gene>
<evidence type="ECO:0000256" key="2">
    <source>
        <dbReference type="ARBA" id="ARBA00022525"/>
    </source>
</evidence>
<evidence type="ECO:0000313" key="5">
    <source>
        <dbReference type="EMBL" id="KAJ3660765.1"/>
    </source>
</evidence>
<dbReference type="PANTHER" id="PTHR10334">
    <property type="entry name" value="CYSTEINE-RICH SECRETORY PROTEIN-RELATED"/>
    <property type="match status" value="1"/>
</dbReference>
<dbReference type="InterPro" id="IPR001283">
    <property type="entry name" value="CRISP-related"/>
</dbReference>
<feature type="signal peptide" evidence="3">
    <location>
        <begin position="1"/>
        <end position="18"/>
    </location>
</feature>
<proteinExistence type="predicted"/>
<comment type="subcellular location">
    <subcellularLocation>
        <location evidence="1">Secreted</location>
    </subcellularLocation>
</comment>
<reference evidence="5" key="1">
    <citation type="journal article" date="2023" name="G3 (Bethesda)">
        <title>Whole genome assemblies of Zophobas morio and Tenebrio molitor.</title>
        <authorList>
            <person name="Kaur S."/>
            <person name="Stinson S.A."/>
            <person name="diCenzo G.C."/>
        </authorList>
    </citation>
    <scope>NUCLEOTIDE SEQUENCE</scope>
    <source>
        <strain evidence="5">QUZm001</strain>
    </source>
</reference>
<dbReference type="SUPFAM" id="SSF55797">
    <property type="entry name" value="PR-1-like"/>
    <property type="match status" value="1"/>
</dbReference>
<dbReference type="GO" id="GO:0005576">
    <property type="term" value="C:extracellular region"/>
    <property type="evidence" value="ECO:0007669"/>
    <property type="project" value="UniProtKB-SubCell"/>
</dbReference>
<keyword evidence="6" id="KW-1185">Reference proteome</keyword>
<feature type="domain" description="SCP" evidence="4">
    <location>
        <begin position="56"/>
        <end position="218"/>
    </location>
</feature>
<dbReference type="InterPro" id="IPR014044">
    <property type="entry name" value="CAP_dom"/>
</dbReference>
<dbReference type="EMBL" id="JALNTZ010000002">
    <property type="protein sequence ID" value="KAJ3660765.1"/>
    <property type="molecule type" value="Genomic_DNA"/>
</dbReference>
<evidence type="ECO:0000259" key="4">
    <source>
        <dbReference type="SMART" id="SM00198"/>
    </source>
</evidence>
<dbReference type="AlphaFoldDB" id="A0AA38IPI7"/>
<evidence type="ECO:0000313" key="6">
    <source>
        <dbReference type="Proteomes" id="UP001168821"/>
    </source>
</evidence>
<dbReference type="PRINTS" id="PR00838">
    <property type="entry name" value="V5ALLERGEN"/>
</dbReference>
<dbReference type="Gene3D" id="3.40.33.10">
    <property type="entry name" value="CAP"/>
    <property type="match status" value="1"/>
</dbReference>
<dbReference type="Proteomes" id="UP001168821">
    <property type="component" value="Unassembled WGS sequence"/>
</dbReference>
<evidence type="ECO:0000256" key="1">
    <source>
        <dbReference type="ARBA" id="ARBA00004613"/>
    </source>
</evidence>